<keyword evidence="12 14" id="KW-0961">Cell wall biogenesis/degradation</keyword>
<dbReference type="InterPro" id="IPR004101">
    <property type="entry name" value="Mur_ligase_C"/>
</dbReference>
<keyword evidence="7 14" id="KW-0547">Nucleotide-binding</keyword>
<feature type="domain" description="Mur ligase N-terminal catalytic" evidence="15">
    <location>
        <begin position="13"/>
        <end position="111"/>
    </location>
</feature>
<evidence type="ECO:0000256" key="9">
    <source>
        <dbReference type="ARBA" id="ARBA00022960"/>
    </source>
</evidence>
<dbReference type="GO" id="GO:0005524">
    <property type="term" value="F:ATP binding"/>
    <property type="evidence" value="ECO:0007669"/>
    <property type="project" value="UniProtKB-UniRule"/>
</dbReference>
<reference evidence="18" key="1">
    <citation type="submission" date="2020-10" db="EMBL/GenBank/DDBJ databases">
        <authorList>
            <person name="Gilroy R."/>
        </authorList>
    </citation>
    <scope>NUCLEOTIDE SEQUENCE</scope>
    <source>
        <strain evidence="18">ChiSxjej2B14-6234</strain>
    </source>
</reference>
<dbReference type="InterPro" id="IPR050061">
    <property type="entry name" value="MurCDEF_pg_biosynth"/>
</dbReference>
<evidence type="ECO:0000256" key="6">
    <source>
        <dbReference type="ARBA" id="ARBA00022618"/>
    </source>
</evidence>
<evidence type="ECO:0000256" key="11">
    <source>
        <dbReference type="ARBA" id="ARBA00023306"/>
    </source>
</evidence>
<evidence type="ECO:0000259" key="16">
    <source>
        <dbReference type="Pfam" id="PF02875"/>
    </source>
</evidence>
<evidence type="ECO:0000259" key="15">
    <source>
        <dbReference type="Pfam" id="PF01225"/>
    </source>
</evidence>
<dbReference type="HAMAP" id="MF_00046">
    <property type="entry name" value="MurC"/>
    <property type="match status" value="1"/>
</dbReference>
<dbReference type="Proteomes" id="UP000886887">
    <property type="component" value="Unassembled WGS sequence"/>
</dbReference>
<keyword evidence="8 14" id="KW-0067">ATP-binding</keyword>
<evidence type="ECO:0000256" key="13">
    <source>
        <dbReference type="ARBA" id="ARBA00047833"/>
    </source>
</evidence>
<feature type="domain" description="Mur ligase central" evidence="17">
    <location>
        <begin position="117"/>
        <end position="297"/>
    </location>
</feature>
<organism evidence="18 19">
    <name type="scientific">Candidatus Onthenecus intestinigallinarum</name>
    <dbReference type="NCBI Taxonomy" id="2840875"/>
    <lineage>
        <taxon>Bacteria</taxon>
        <taxon>Bacillati</taxon>
        <taxon>Bacillota</taxon>
        <taxon>Clostridia</taxon>
        <taxon>Eubacteriales</taxon>
        <taxon>Candidatus Onthenecus</taxon>
    </lineage>
</organism>
<evidence type="ECO:0000256" key="4">
    <source>
        <dbReference type="ARBA" id="ARBA00022490"/>
    </source>
</evidence>
<dbReference type="Pfam" id="PF01225">
    <property type="entry name" value="Mur_ligase"/>
    <property type="match status" value="1"/>
</dbReference>
<dbReference type="GO" id="GO:0051301">
    <property type="term" value="P:cell division"/>
    <property type="evidence" value="ECO:0007669"/>
    <property type="project" value="UniProtKB-KW"/>
</dbReference>
<evidence type="ECO:0000256" key="2">
    <source>
        <dbReference type="ARBA" id="ARBA00004752"/>
    </source>
</evidence>
<evidence type="ECO:0000313" key="19">
    <source>
        <dbReference type="Proteomes" id="UP000886887"/>
    </source>
</evidence>
<reference evidence="18" key="2">
    <citation type="journal article" date="2021" name="PeerJ">
        <title>Extensive microbial diversity within the chicken gut microbiome revealed by metagenomics and culture.</title>
        <authorList>
            <person name="Gilroy R."/>
            <person name="Ravi A."/>
            <person name="Getino M."/>
            <person name="Pursley I."/>
            <person name="Horton D.L."/>
            <person name="Alikhan N.F."/>
            <person name="Baker D."/>
            <person name="Gharbi K."/>
            <person name="Hall N."/>
            <person name="Watson M."/>
            <person name="Adriaenssens E.M."/>
            <person name="Foster-Nyarko E."/>
            <person name="Jarju S."/>
            <person name="Secka A."/>
            <person name="Antonio M."/>
            <person name="Oren A."/>
            <person name="Chaudhuri R.R."/>
            <person name="La Ragione R."/>
            <person name="Hildebrand F."/>
            <person name="Pallen M.J."/>
        </authorList>
    </citation>
    <scope>NUCLEOTIDE SEQUENCE</scope>
    <source>
        <strain evidence="18">ChiSxjej2B14-6234</strain>
    </source>
</reference>
<dbReference type="EC" id="6.3.2.8" evidence="3 14"/>
<dbReference type="GO" id="GO:0008360">
    <property type="term" value="P:regulation of cell shape"/>
    <property type="evidence" value="ECO:0007669"/>
    <property type="project" value="UniProtKB-KW"/>
</dbReference>
<gene>
    <name evidence="14 18" type="primary">murC</name>
    <name evidence="18" type="ORF">IAB73_09515</name>
</gene>
<comment type="similarity">
    <text evidence="14">Belongs to the MurCDEF family.</text>
</comment>
<keyword evidence="11 14" id="KW-0131">Cell cycle</keyword>
<dbReference type="InterPro" id="IPR036565">
    <property type="entry name" value="Mur-like_cat_sf"/>
</dbReference>
<dbReference type="PANTHER" id="PTHR43445">
    <property type="entry name" value="UDP-N-ACETYLMURAMATE--L-ALANINE LIGASE-RELATED"/>
    <property type="match status" value="1"/>
</dbReference>
<dbReference type="GO" id="GO:0071555">
    <property type="term" value="P:cell wall organization"/>
    <property type="evidence" value="ECO:0007669"/>
    <property type="project" value="UniProtKB-KW"/>
</dbReference>
<feature type="domain" description="Mur ligase C-terminal" evidence="16">
    <location>
        <begin position="319"/>
        <end position="448"/>
    </location>
</feature>
<evidence type="ECO:0000259" key="17">
    <source>
        <dbReference type="Pfam" id="PF08245"/>
    </source>
</evidence>
<dbReference type="EMBL" id="DVFJ01000036">
    <property type="protein sequence ID" value="HIQ72428.1"/>
    <property type="molecule type" value="Genomic_DNA"/>
</dbReference>
<keyword evidence="10 14" id="KW-0573">Peptidoglycan synthesis</keyword>
<keyword evidence="5 14" id="KW-0436">Ligase</keyword>
<proteinExistence type="inferred from homology"/>
<keyword evidence="9 14" id="KW-0133">Cell shape</keyword>
<dbReference type="GO" id="GO:0005737">
    <property type="term" value="C:cytoplasm"/>
    <property type="evidence" value="ECO:0007669"/>
    <property type="project" value="UniProtKB-SubCell"/>
</dbReference>
<accession>A0A9D0ZBD1</accession>
<dbReference type="Gene3D" id="3.90.190.20">
    <property type="entry name" value="Mur ligase, C-terminal domain"/>
    <property type="match status" value="1"/>
</dbReference>
<evidence type="ECO:0000256" key="8">
    <source>
        <dbReference type="ARBA" id="ARBA00022840"/>
    </source>
</evidence>
<comment type="function">
    <text evidence="14">Cell wall formation.</text>
</comment>
<comment type="catalytic activity">
    <reaction evidence="13 14">
        <text>UDP-N-acetyl-alpha-D-muramate + L-alanine + ATP = UDP-N-acetyl-alpha-D-muramoyl-L-alanine + ADP + phosphate + H(+)</text>
        <dbReference type="Rhea" id="RHEA:23372"/>
        <dbReference type="ChEBI" id="CHEBI:15378"/>
        <dbReference type="ChEBI" id="CHEBI:30616"/>
        <dbReference type="ChEBI" id="CHEBI:43474"/>
        <dbReference type="ChEBI" id="CHEBI:57972"/>
        <dbReference type="ChEBI" id="CHEBI:70757"/>
        <dbReference type="ChEBI" id="CHEBI:83898"/>
        <dbReference type="ChEBI" id="CHEBI:456216"/>
        <dbReference type="EC" id="6.3.2.8"/>
    </reaction>
</comment>
<dbReference type="SUPFAM" id="SSF53623">
    <property type="entry name" value="MurD-like peptide ligases, catalytic domain"/>
    <property type="match status" value="1"/>
</dbReference>
<dbReference type="SUPFAM" id="SSF51984">
    <property type="entry name" value="MurCD N-terminal domain"/>
    <property type="match status" value="1"/>
</dbReference>
<evidence type="ECO:0000256" key="14">
    <source>
        <dbReference type="HAMAP-Rule" id="MF_00046"/>
    </source>
</evidence>
<dbReference type="InterPro" id="IPR036615">
    <property type="entry name" value="Mur_ligase_C_dom_sf"/>
</dbReference>
<comment type="subcellular location">
    <subcellularLocation>
        <location evidence="1 14">Cytoplasm</location>
    </subcellularLocation>
</comment>
<feature type="binding site" evidence="14">
    <location>
        <begin position="119"/>
        <end position="125"/>
    </location>
    <ligand>
        <name>ATP</name>
        <dbReference type="ChEBI" id="CHEBI:30616"/>
    </ligand>
</feature>
<evidence type="ECO:0000256" key="5">
    <source>
        <dbReference type="ARBA" id="ARBA00022598"/>
    </source>
</evidence>
<name>A0A9D0ZBD1_9FIRM</name>
<sequence length="464" mass="50605">MLSPHIRDYAGKRIHMIGIGGSSMSGLAEMLLQKGYAVTGSDGTESYATRGLRALGIPVQIGHRPQNVHGADLIVYTAAIAPDNPERVEAERLSIPTMERAVLLGQLMEGYPRAVGVCGTHGKTTTTSMLAQIAMEANLDPAIHIGGQLDAIGGSTRIGHGDAFIAEACEFNASFLHLRPSIAVVLNIEEDHLDFYRDIDDIQRAFGAFLALLPADGLCIGNGDDPRVRALMEALPCAHESFGLDEANDWRPGNLRYDETGHARFDLVHAGQTLAHIEMRVPGTFNVMNALAALAAAHALGAPDEALERGMDAFCGAHRRFELTSTVQGVRLYHDYGHNPTEMRNALSIARLQHPNRLWAVMQPHTYSRVKRLFDGYIDCCRDADEILITDIFAAREKDPGDIHATMLVDAIARTGQRVHYTPTFDDAEAYLRAHWQPGDLVLTMGCGNINLLNDQIAAHEPKA</sequence>
<dbReference type="InterPro" id="IPR005758">
    <property type="entry name" value="UDP-N-AcMur_Ala_ligase_MurC"/>
</dbReference>
<keyword evidence="4 14" id="KW-0963">Cytoplasm</keyword>
<evidence type="ECO:0000256" key="7">
    <source>
        <dbReference type="ARBA" id="ARBA00022741"/>
    </source>
</evidence>
<dbReference type="GO" id="GO:0008763">
    <property type="term" value="F:UDP-N-acetylmuramate-L-alanine ligase activity"/>
    <property type="evidence" value="ECO:0007669"/>
    <property type="project" value="UniProtKB-UniRule"/>
</dbReference>
<dbReference type="Pfam" id="PF08245">
    <property type="entry name" value="Mur_ligase_M"/>
    <property type="match status" value="1"/>
</dbReference>
<dbReference type="InterPro" id="IPR000713">
    <property type="entry name" value="Mur_ligase_N"/>
</dbReference>
<dbReference type="Pfam" id="PF02875">
    <property type="entry name" value="Mur_ligase_C"/>
    <property type="match status" value="1"/>
</dbReference>
<dbReference type="SUPFAM" id="SSF53244">
    <property type="entry name" value="MurD-like peptide ligases, peptide-binding domain"/>
    <property type="match status" value="1"/>
</dbReference>
<dbReference type="InterPro" id="IPR013221">
    <property type="entry name" value="Mur_ligase_cen"/>
</dbReference>
<dbReference type="Gene3D" id="3.40.1190.10">
    <property type="entry name" value="Mur-like, catalytic domain"/>
    <property type="match status" value="1"/>
</dbReference>
<dbReference type="Gene3D" id="3.40.50.720">
    <property type="entry name" value="NAD(P)-binding Rossmann-like Domain"/>
    <property type="match status" value="1"/>
</dbReference>
<keyword evidence="6 14" id="KW-0132">Cell division</keyword>
<comment type="caution">
    <text evidence="18">The sequence shown here is derived from an EMBL/GenBank/DDBJ whole genome shotgun (WGS) entry which is preliminary data.</text>
</comment>
<evidence type="ECO:0000256" key="12">
    <source>
        <dbReference type="ARBA" id="ARBA00023316"/>
    </source>
</evidence>
<evidence type="ECO:0000313" key="18">
    <source>
        <dbReference type="EMBL" id="HIQ72428.1"/>
    </source>
</evidence>
<comment type="pathway">
    <text evidence="2 14">Cell wall biogenesis; peptidoglycan biosynthesis.</text>
</comment>
<dbReference type="PANTHER" id="PTHR43445:SF3">
    <property type="entry name" value="UDP-N-ACETYLMURAMATE--L-ALANINE LIGASE"/>
    <property type="match status" value="1"/>
</dbReference>
<protein>
    <recommendedName>
        <fullName evidence="3 14">UDP-N-acetylmuramate--L-alanine ligase</fullName>
        <ecNumber evidence="3 14">6.3.2.8</ecNumber>
    </recommendedName>
    <alternativeName>
        <fullName evidence="14">UDP-N-acetylmuramoyl-L-alanine synthetase</fullName>
    </alternativeName>
</protein>
<evidence type="ECO:0000256" key="3">
    <source>
        <dbReference type="ARBA" id="ARBA00012211"/>
    </source>
</evidence>
<dbReference type="NCBIfam" id="TIGR01082">
    <property type="entry name" value="murC"/>
    <property type="match status" value="1"/>
</dbReference>
<dbReference type="GO" id="GO:0009252">
    <property type="term" value="P:peptidoglycan biosynthetic process"/>
    <property type="evidence" value="ECO:0007669"/>
    <property type="project" value="UniProtKB-UniRule"/>
</dbReference>
<dbReference type="AlphaFoldDB" id="A0A9D0ZBD1"/>
<evidence type="ECO:0000256" key="1">
    <source>
        <dbReference type="ARBA" id="ARBA00004496"/>
    </source>
</evidence>
<evidence type="ECO:0000256" key="10">
    <source>
        <dbReference type="ARBA" id="ARBA00022984"/>
    </source>
</evidence>